<sequence length="130" mass="14455">MAKDKKLFLSKFLRRKISRAIIFIKSNFNNTIVSVTDLNGNVLAWSSSGSCGFKGSRKSTPFAAQTSVETVVKKLIEQGVKQIELNVKGVGSGRDTAIRCLQNFPIFLTVIRDITPISHNGCRVKKKRRV</sequence>
<organism evidence="8">
    <name type="scientific">Lepocinclis tripteris</name>
    <dbReference type="NCBI Taxonomy" id="135494"/>
    <lineage>
        <taxon>Eukaryota</taxon>
        <taxon>Discoba</taxon>
        <taxon>Euglenozoa</taxon>
        <taxon>Euglenida</taxon>
        <taxon>Spirocuta</taxon>
        <taxon>Euglenophyceae</taxon>
        <taxon>Euglenales</taxon>
        <taxon>Phacaceae</taxon>
        <taxon>Lepocinclis</taxon>
    </lineage>
</organism>
<dbReference type="GO" id="GO:1990904">
    <property type="term" value="C:ribonucleoprotein complex"/>
    <property type="evidence" value="ECO:0007669"/>
    <property type="project" value="UniProtKB-KW"/>
</dbReference>
<evidence type="ECO:0000256" key="1">
    <source>
        <dbReference type="ARBA" id="ARBA00006194"/>
    </source>
</evidence>
<dbReference type="NCBIfam" id="TIGR03632">
    <property type="entry name" value="uS11_bact"/>
    <property type="match status" value="1"/>
</dbReference>
<dbReference type="GO" id="GO:0005840">
    <property type="term" value="C:ribosome"/>
    <property type="evidence" value="ECO:0007669"/>
    <property type="project" value="UniProtKB-KW"/>
</dbReference>
<dbReference type="InterPro" id="IPR036967">
    <property type="entry name" value="Ribosomal_uS11_sf"/>
</dbReference>
<dbReference type="GO" id="GO:0006412">
    <property type="term" value="P:translation"/>
    <property type="evidence" value="ECO:0007669"/>
    <property type="project" value="UniProtKB-UniRule"/>
</dbReference>
<dbReference type="InterPro" id="IPR019981">
    <property type="entry name" value="Ribosomal_uS11_bac-type"/>
</dbReference>
<dbReference type="InterPro" id="IPR001971">
    <property type="entry name" value="Ribosomal_uS11"/>
</dbReference>
<accession>A0A3G3LL63</accession>
<evidence type="ECO:0000256" key="6">
    <source>
        <dbReference type="ARBA" id="ARBA00035260"/>
    </source>
</evidence>
<evidence type="ECO:0000313" key="8">
    <source>
        <dbReference type="EMBL" id="AYQ93439.1"/>
    </source>
</evidence>
<dbReference type="EMBL" id="MH898669">
    <property type="protein sequence ID" value="AYQ93439.1"/>
    <property type="molecule type" value="Genomic_DNA"/>
</dbReference>
<dbReference type="GO" id="GO:0009507">
    <property type="term" value="C:chloroplast"/>
    <property type="evidence" value="ECO:0007669"/>
    <property type="project" value="UniProtKB-SubCell"/>
</dbReference>
<dbReference type="PANTHER" id="PTHR11759">
    <property type="entry name" value="40S RIBOSOMAL PROTEIN S14/30S RIBOSOMAL PROTEIN S11"/>
    <property type="match status" value="1"/>
</dbReference>
<dbReference type="GO" id="GO:0003735">
    <property type="term" value="F:structural constituent of ribosome"/>
    <property type="evidence" value="ECO:0007669"/>
    <property type="project" value="InterPro"/>
</dbReference>
<dbReference type="NCBIfam" id="NF003698">
    <property type="entry name" value="PRK05309.1"/>
    <property type="match status" value="1"/>
</dbReference>
<evidence type="ECO:0000256" key="5">
    <source>
        <dbReference type="ARBA" id="ARBA00023274"/>
    </source>
</evidence>
<name>A0A3G3LL63_9EUGL</name>
<evidence type="ECO:0000256" key="2">
    <source>
        <dbReference type="ARBA" id="ARBA00022730"/>
    </source>
</evidence>
<evidence type="ECO:0000256" key="4">
    <source>
        <dbReference type="ARBA" id="ARBA00022980"/>
    </source>
</evidence>
<dbReference type="AlphaFoldDB" id="A0A3G3LL63"/>
<keyword evidence="8" id="KW-0150">Chloroplast</keyword>
<dbReference type="Pfam" id="PF00411">
    <property type="entry name" value="Ribosomal_S11"/>
    <property type="match status" value="1"/>
</dbReference>
<dbReference type="GO" id="GO:0019843">
    <property type="term" value="F:rRNA binding"/>
    <property type="evidence" value="ECO:0007669"/>
    <property type="project" value="UniProtKB-UniRule"/>
</dbReference>
<dbReference type="Gene3D" id="3.30.420.80">
    <property type="entry name" value="Ribosomal protein S11"/>
    <property type="match status" value="1"/>
</dbReference>
<dbReference type="HAMAP" id="MF_01310">
    <property type="entry name" value="Ribosomal_uS11"/>
    <property type="match status" value="1"/>
</dbReference>
<keyword evidence="4 7" id="KW-0689">Ribosomal protein</keyword>
<comment type="subunit">
    <text evidence="7">Part of the 30S ribosomal subunit.</text>
</comment>
<reference evidence="8" key="1">
    <citation type="journal article" date="2018" name="Sci. Rep.">
        <title>Dynamic evolution of inverted repeats in Euglenophyta plastid genomes.</title>
        <authorList>
            <person name="Karnkowska A."/>
            <person name="Bennett M.S."/>
            <person name="Triemer R.E."/>
        </authorList>
    </citation>
    <scope>NUCLEOTIDE SEQUENCE</scope>
</reference>
<protein>
    <recommendedName>
        <fullName evidence="6 7">Small ribosomal subunit protein uS11c</fullName>
    </recommendedName>
</protein>
<comment type="subcellular location">
    <subcellularLocation>
        <location evidence="7">Plastid</location>
        <location evidence="7">Chloroplast</location>
    </subcellularLocation>
</comment>
<comment type="similarity">
    <text evidence="1 7">Belongs to the universal ribosomal protein uS11 family.</text>
</comment>
<evidence type="ECO:0000256" key="7">
    <source>
        <dbReference type="HAMAP-Rule" id="MF_01310"/>
    </source>
</evidence>
<dbReference type="SUPFAM" id="SSF53137">
    <property type="entry name" value="Translational machinery components"/>
    <property type="match status" value="1"/>
</dbReference>
<keyword evidence="2 7" id="KW-0699">rRNA-binding</keyword>
<keyword evidence="3 7" id="KW-0694">RNA-binding</keyword>
<gene>
    <name evidence="7" type="primary">rps11</name>
</gene>
<proteinExistence type="inferred from homology"/>
<keyword evidence="8" id="KW-0934">Plastid</keyword>
<geneLocation type="chloroplast" evidence="8"/>
<dbReference type="PIRSF" id="PIRSF002131">
    <property type="entry name" value="Ribosomal_S11"/>
    <property type="match status" value="1"/>
</dbReference>
<keyword evidence="5 7" id="KW-0687">Ribonucleoprotein</keyword>
<evidence type="ECO:0000256" key="3">
    <source>
        <dbReference type="ARBA" id="ARBA00022884"/>
    </source>
</evidence>